<dbReference type="AlphaFoldDB" id="A0A9D2CBB1"/>
<dbReference type="Gene3D" id="1.20.120.530">
    <property type="entry name" value="GntR ligand-binding domain-like"/>
    <property type="match status" value="1"/>
</dbReference>
<dbReference type="GO" id="GO:0003677">
    <property type="term" value="F:DNA binding"/>
    <property type="evidence" value="ECO:0007669"/>
    <property type="project" value="UniProtKB-KW"/>
</dbReference>
<dbReference type="Pfam" id="PF07729">
    <property type="entry name" value="FCD"/>
    <property type="match status" value="1"/>
</dbReference>
<dbReference type="SMART" id="SM00895">
    <property type="entry name" value="FCD"/>
    <property type="match status" value="1"/>
</dbReference>
<sequence>MPEHNWMQSLDSLEPIPALGEHVVARLRRAIIAGDLPVGTHLVEAKLSARFSVSRGPIRDALRRLQIEGLVEPGGRGLIVRGLTLEDLEELYMVRELIESTAMRRCCEIAAADLSGVERQLDRMRTAYETGDREQFARADLEFHTAFYEIAGYRRLASIWAQQRPTFAEVLTVTNAQDGDLAPTLRDHELLLDAVRNRDADRTLELLHSHIHGSLGRMRAAYADIARPSAV</sequence>
<evidence type="ECO:0000313" key="5">
    <source>
        <dbReference type="EMBL" id="HIY67698.1"/>
    </source>
</evidence>
<evidence type="ECO:0000256" key="1">
    <source>
        <dbReference type="ARBA" id="ARBA00023015"/>
    </source>
</evidence>
<evidence type="ECO:0000259" key="4">
    <source>
        <dbReference type="PROSITE" id="PS50949"/>
    </source>
</evidence>
<dbReference type="SMART" id="SM00345">
    <property type="entry name" value="HTH_GNTR"/>
    <property type="match status" value="1"/>
</dbReference>
<dbReference type="Gene3D" id="1.10.10.10">
    <property type="entry name" value="Winged helix-like DNA-binding domain superfamily/Winged helix DNA-binding domain"/>
    <property type="match status" value="1"/>
</dbReference>
<comment type="caution">
    <text evidence="5">The sequence shown here is derived from an EMBL/GenBank/DDBJ whole genome shotgun (WGS) entry which is preliminary data.</text>
</comment>
<dbReference type="PANTHER" id="PTHR43537:SF5">
    <property type="entry name" value="UXU OPERON TRANSCRIPTIONAL REGULATOR"/>
    <property type="match status" value="1"/>
</dbReference>
<dbReference type="InterPro" id="IPR011711">
    <property type="entry name" value="GntR_C"/>
</dbReference>
<keyword evidence="2" id="KW-0238">DNA-binding</keyword>
<feature type="domain" description="HTH gntR-type" evidence="4">
    <location>
        <begin position="17"/>
        <end position="83"/>
    </location>
</feature>
<dbReference type="InterPro" id="IPR036388">
    <property type="entry name" value="WH-like_DNA-bd_sf"/>
</dbReference>
<dbReference type="CDD" id="cd07377">
    <property type="entry name" value="WHTH_GntR"/>
    <property type="match status" value="1"/>
</dbReference>
<protein>
    <submittedName>
        <fullName evidence="5">GntR family transcriptional regulator</fullName>
    </submittedName>
</protein>
<reference evidence="5" key="2">
    <citation type="submission" date="2021-04" db="EMBL/GenBank/DDBJ databases">
        <authorList>
            <person name="Gilroy R."/>
        </authorList>
    </citation>
    <scope>NUCLEOTIDE SEQUENCE</scope>
    <source>
        <strain evidence="5">ChiGjej1B1-98</strain>
    </source>
</reference>
<evidence type="ECO:0000313" key="6">
    <source>
        <dbReference type="Proteomes" id="UP000824005"/>
    </source>
</evidence>
<dbReference type="SUPFAM" id="SSF48008">
    <property type="entry name" value="GntR ligand-binding domain-like"/>
    <property type="match status" value="1"/>
</dbReference>
<reference evidence="5" key="1">
    <citation type="journal article" date="2021" name="PeerJ">
        <title>Extensive microbial diversity within the chicken gut microbiome revealed by metagenomics and culture.</title>
        <authorList>
            <person name="Gilroy R."/>
            <person name="Ravi A."/>
            <person name="Getino M."/>
            <person name="Pursley I."/>
            <person name="Horton D.L."/>
            <person name="Alikhan N.F."/>
            <person name="Baker D."/>
            <person name="Gharbi K."/>
            <person name="Hall N."/>
            <person name="Watson M."/>
            <person name="Adriaenssens E.M."/>
            <person name="Foster-Nyarko E."/>
            <person name="Jarju S."/>
            <person name="Secka A."/>
            <person name="Antonio M."/>
            <person name="Oren A."/>
            <person name="Chaudhuri R.R."/>
            <person name="La Ragione R."/>
            <person name="Hildebrand F."/>
            <person name="Pallen M.J."/>
        </authorList>
    </citation>
    <scope>NUCLEOTIDE SEQUENCE</scope>
    <source>
        <strain evidence="5">ChiGjej1B1-98</strain>
    </source>
</reference>
<dbReference type="Pfam" id="PF00392">
    <property type="entry name" value="GntR"/>
    <property type="match status" value="1"/>
</dbReference>
<dbReference type="EMBL" id="DXDC01000473">
    <property type="protein sequence ID" value="HIY67698.1"/>
    <property type="molecule type" value="Genomic_DNA"/>
</dbReference>
<dbReference type="PANTHER" id="PTHR43537">
    <property type="entry name" value="TRANSCRIPTIONAL REGULATOR, GNTR FAMILY"/>
    <property type="match status" value="1"/>
</dbReference>
<dbReference type="InterPro" id="IPR036390">
    <property type="entry name" value="WH_DNA-bd_sf"/>
</dbReference>
<name>A0A9D2CBB1_9MICO</name>
<accession>A0A9D2CBB1</accession>
<keyword evidence="1" id="KW-0805">Transcription regulation</keyword>
<dbReference type="PROSITE" id="PS50949">
    <property type="entry name" value="HTH_GNTR"/>
    <property type="match status" value="1"/>
</dbReference>
<dbReference type="SUPFAM" id="SSF46785">
    <property type="entry name" value="Winged helix' DNA-binding domain"/>
    <property type="match status" value="1"/>
</dbReference>
<dbReference type="Proteomes" id="UP000824005">
    <property type="component" value="Unassembled WGS sequence"/>
</dbReference>
<dbReference type="InterPro" id="IPR000524">
    <property type="entry name" value="Tscrpt_reg_HTH_GntR"/>
</dbReference>
<evidence type="ECO:0000256" key="3">
    <source>
        <dbReference type="ARBA" id="ARBA00023163"/>
    </source>
</evidence>
<keyword evidence="3" id="KW-0804">Transcription</keyword>
<evidence type="ECO:0000256" key="2">
    <source>
        <dbReference type="ARBA" id="ARBA00023125"/>
    </source>
</evidence>
<dbReference type="InterPro" id="IPR008920">
    <property type="entry name" value="TF_FadR/GntR_C"/>
</dbReference>
<gene>
    <name evidence="5" type="ORF">H9830_15640</name>
</gene>
<proteinExistence type="predicted"/>
<dbReference type="GO" id="GO:0003700">
    <property type="term" value="F:DNA-binding transcription factor activity"/>
    <property type="evidence" value="ECO:0007669"/>
    <property type="project" value="InterPro"/>
</dbReference>
<organism evidence="5 6">
    <name type="scientific">Candidatus Agrococcus pullicola</name>
    <dbReference type="NCBI Taxonomy" id="2838429"/>
    <lineage>
        <taxon>Bacteria</taxon>
        <taxon>Bacillati</taxon>
        <taxon>Actinomycetota</taxon>
        <taxon>Actinomycetes</taxon>
        <taxon>Micrococcales</taxon>
        <taxon>Microbacteriaceae</taxon>
        <taxon>Agrococcus</taxon>
    </lineage>
</organism>